<feature type="transmembrane region" description="Helical" evidence="9">
    <location>
        <begin position="12"/>
        <end position="33"/>
    </location>
</feature>
<keyword evidence="4 9" id="KW-0812">Transmembrane</keyword>
<dbReference type="AlphaFoldDB" id="A0A0D3ID62"/>
<dbReference type="RefSeq" id="XP_005757074.1">
    <property type="nucleotide sequence ID" value="XM_005757017.1"/>
</dbReference>
<accession>A0A0D3ID62</accession>
<dbReference type="EnsemblProtists" id="EOD09197">
    <property type="protein sequence ID" value="EOD09197"/>
    <property type="gene ID" value="EMIHUDRAFT_216523"/>
</dbReference>
<comment type="similarity">
    <text evidence="2">Belongs to the V-ATPase e1/e2 subunit family.</text>
</comment>
<feature type="transmembrane region" description="Helical" evidence="9">
    <location>
        <begin position="45"/>
        <end position="65"/>
    </location>
</feature>
<dbReference type="Pfam" id="PF05493">
    <property type="entry name" value="ATP_synt_H"/>
    <property type="match status" value="1"/>
</dbReference>
<evidence type="ECO:0000256" key="9">
    <source>
        <dbReference type="SAM" id="Phobius"/>
    </source>
</evidence>
<keyword evidence="5" id="KW-0375">Hydrogen ion transport</keyword>
<keyword evidence="11" id="KW-1185">Reference proteome</keyword>
<dbReference type="GO" id="GO:0046961">
    <property type="term" value="F:proton-transporting ATPase activity, rotational mechanism"/>
    <property type="evidence" value="ECO:0007669"/>
    <property type="project" value="InterPro"/>
</dbReference>
<keyword evidence="7" id="KW-0406">Ion transport</keyword>
<dbReference type="GO" id="GO:0033179">
    <property type="term" value="C:proton-transporting V-type ATPase, V0 domain"/>
    <property type="evidence" value="ECO:0007669"/>
    <property type="project" value="InterPro"/>
</dbReference>
<keyword evidence="6 9" id="KW-1133">Transmembrane helix</keyword>
<evidence type="ECO:0000256" key="4">
    <source>
        <dbReference type="ARBA" id="ARBA00022692"/>
    </source>
</evidence>
<dbReference type="KEGG" id="ehx:EMIHUDRAFT_220717"/>
<evidence type="ECO:0000256" key="1">
    <source>
        <dbReference type="ARBA" id="ARBA00004127"/>
    </source>
</evidence>
<dbReference type="GeneID" id="17255388"/>
<dbReference type="PaxDb" id="2903-EOD04645"/>
<dbReference type="Proteomes" id="UP000013827">
    <property type="component" value="Unassembled WGS sequence"/>
</dbReference>
<dbReference type="PANTHER" id="PTHR12263:SF0">
    <property type="entry name" value="V-TYPE PROTON ATPASE SUBUNIT"/>
    <property type="match status" value="1"/>
</dbReference>
<dbReference type="PROSITE" id="PS51257">
    <property type="entry name" value="PROKAR_LIPOPROTEIN"/>
    <property type="match status" value="1"/>
</dbReference>
<evidence type="ECO:0000313" key="10">
    <source>
        <dbReference type="EnsemblProtists" id="EOD09197"/>
    </source>
</evidence>
<reference evidence="10" key="2">
    <citation type="submission" date="2024-10" db="UniProtKB">
        <authorList>
            <consortium name="EnsemblProtists"/>
        </authorList>
    </citation>
    <scope>IDENTIFICATION</scope>
</reference>
<dbReference type="RefSeq" id="XP_005761626.1">
    <property type="nucleotide sequence ID" value="XM_005761569.1"/>
</dbReference>
<protein>
    <submittedName>
        <fullName evidence="10">Uncharacterized protein</fullName>
    </submittedName>
</protein>
<proteinExistence type="inferred from homology"/>
<dbReference type="EnsemblProtists" id="EOD04645">
    <property type="protein sequence ID" value="EOD04645"/>
    <property type="gene ID" value="EMIHUDRAFT_220717"/>
</dbReference>
<reference evidence="11" key="1">
    <citation type="journal article" date="2013" name="Nature">
        <title>Pan genome of the phytoplankton Emiliania underpins its global distribution.</title>
        <authorList>
            <person name="Read B.A."/>
            <person name="Kegel J."/>
            <person name="Klute M.J."/>
            <person name="Kuo A."/>
            <person name="Lefebvre S.C."/>
            <person name="Maumus F."/>
            <person name="Mayer C."/>
            <person name="Miller J."/>
            <person name="Monier A."/>
            <person name="Salamov A."/>
            <person name="Young J."/>
            <person name="Aguilar M."/>
            <person name="Claverie J.M."/>
            <person name="Frickenhaus S."/>
            <person name="Gonzalez K."/>
            <person name="Herman E.K."/>
            <person name="Lin Y.C."/>
            <person name="Napier J."/>
            <person name="Ogata H."/>
            <person name="Sarno A.F."/>
            <person name="Shmutz J."/>
            <person name="Schroeder D."/>
            <person name="de Vargas C."/>
            <person name="Verret F."/>
            <person name="von Dassow P."/>
            <person name="Valentin K."/>
            <person name="Van de Peer Y."/>
            <person name="Wheeler G."/>
            <person name="Dacks J.B."/>
            <person name="Delwiche C.F."/>
            <person name="Dyhrman S.T."/>
            <person name="Glockner G."/>
            <person name="John U."/>
            <person name="Richards T."/>
            <person name="Worden A.Z."/>
            <person name="Zhang X."/>
            <person name="Grigoriev I.V."/>
            <person name="Allen A.E."/>
            <person name="Bidle K."/>
            <person name="Borodovsky M."/>
            <person name="Bowler C."/>
            <person name="Brownlee C."/>
            <person name="Cock J.M."/>
            <person name="Elias M."/>
            <person name="Gladyshev V.N."/>
            <person name="Groth M."/>
            <person name="Guda C."/>
            <person name="Hadaegh A."/>
            <person name="Iglesias-Rodriguez M.D."/>
            <person name="Jenkins J."/>
            <person name="Jones B.M."/>
            <person name="Lawson T."/>
            <person name="Leese F."/>
            <person name="Lindquist E."/>
            <person name="Lobanov A."/>
            <person name="Lomsadze A."/>
            <person name="Malik S.B."/>
            <person name="Marsh M.E."/>
            <person name="Mackinder L."/>
            <person name="Mock T."/>
            <person name="Mueller-Roeber B."/>
            <person name="Pagarete A."/>
            <person name="Parker M."/>
            <person name="Probert I."/>
            <person name="Quesneville H."/>
            <person name="Raines C."/>
            <person name="Rensing S.A."/>
            <person name="Riano-Pachon D.M."/>
            <person name="Richier S."/>
            <person name="Rokitta S."/>
            <person name="Shiraiwa Y."/>
            <person name="Soanes D.M."/>
            <person name="van der Giezen M."/>
            <person name="Wahlund T.M."/>
            <person name="Williams B."/>
            <person name="Wilson W."/>
            <person name="Wolfe G."/>
            <person name="Wurch L.L."/>
        </authorList>
    </citation>
    <scope>NUCLEOTIDE SEQUENCE</scope>
</reference>
<comment type="subcellular location">
    <subcellularLocation>
        <location evidence="1">Endomembrane system</location>
        <topology evidence="1">Multi-pass membrane protein</topology>
    </subcellularLocation>
</comment>
<dbReference type="InterPro" id="IPR008389">
    <property type="entry name" value="ATPase_V0-cplx_e1/e2_su"/>
</dbReference>
<dbReference type="GeneID" id="17250844"/>
<keyword evidence="3" id="KW-0813">Transport</keyword>
<keyword evidence="8 9" id="KW-0472">Membrane</keyword>
<dbReference type="HOGENOM" id="CLU_170555_2_0_1"/>
<evidence type="ECO:0000256" key="3">
    <source>
        <dbReference type="ARBA" id="ARBA00022448"/>
    </source>
</evidence>
<evidence type="ECO:0000313" key="11">
    <source>
        <dbReference type="Proteomes" id="UP000013827"/>
    </source>
</evidence>
<evidence type="ECO:0000256" key="6">
    <source>
        <dbReference type="ARBA" id="ARBA00022989"/>
    </source>
</evidence>
<dbReference type="PANTHER" id="PTHR12263">
    <property type="entry name" value="VACUOLAR ATP SYNTHASE SUBUNIT H"/>
    <property type="match status" value="1"/>
</dbReference>
<dbReference type="KEGG" id="ehx:EMIHUDRAFT_216523"/>
<evidence type="ECO:0000256" key="8">
    <source>
        <dbReference type="ARBA" id="ARBA00023136"/>
    </source>
</evidence>
<dbReference type="GO" id="GO:0012505">
    <property type="term" value="C:endomembrane system"/>
    <property type="evidence" value="ECO:0007669"/>
    <property type="project" value="UniProtKB-SubCell"/>
</dbReference>
<name>A0A0D3ID62_EMIH1</name>
<organism evidence="10 11">
    <name type="scientific">Emiliania huxleyi (strain CCMP1516)</name>
    <dbReference type="NCBI Taxonomy" id="280463"/>
    <lineage>
        <taxon>Eukaryota</taxon>
        <taxon>Haptista</taxon>
        <taxon>Haptophyta</taxon>
        <taxon>Prymnesiophyceae</taxon>
        <taxon>Isochrysidales</taxon>
        <taxon>Noelaerhabdaceae</taxon>
        <taxon>Emiliania</taxon>
    </lineage>
</organism>
<evidence type="ECO:0000256" key="5">
    <source>
        <dbReference type="ARBA" id="ARBA00022781"/>
    </source>
</evidence>
<sequence length="79" mass="8597">MVRASPRPLANTIVFGSATFAGAGAVALLGSCFSKTLSKDRGLTNLLIITATVCCWLMWLITYMMQLHPLVKPIPMKEE</sequence>
<dbReference type="STRING" id="2903.R1CQR8"/>
<evidence type="ECO:0000256" key="2">
    <source>
        <dbReference type="ARBA" id="ARBA00008328"/>
    </source>
</evidence>
<evidence type="ECO:0000256" key="7">
    <source>
        <dbReference type="ARBA" id="ARBA00023065"/>
    </source>
</evidence>